<dbReference type="Proteomes" id="UP000238479">
    <property type="component" value="Chromosome 5"/>
</dbReference>
<dbReference type="EMBL" id="PDCK01000043">
    <property type="protein sequence ID" value="PRQ34719.1"/>
    <property type="molecule type" value="Genomic_DNA"/>
</dbReference>
<feature type="signal peptide" evidence="1">
    <location>
        <begin position="1"/>
        <end position="20"/>
    </location>
</feature>
<name>A0A2P6QKL9_ROSCH</name>
<evidence type="ECO:0000313" key="2">
    <source>
        <dbReference type="EMBL" id="PRQ34719.1"/>
    </source>
</evidence>
<keyword evidence="1" id="KW-0732">Signal</keyword>
<dbReference type="AlphaFoldDB" id="A0A2P6QKL9"/>
<dbReference type="GO" id="GO:0031176">
    <property type="term" value="F:endo-1,4-beta-xylanase activity"/>
    <property type="evidence" value="ECO:0007669"/>
    <property type="project" value="UniProtKB-EC"/>
</dbReference>
<keyword evidence="2" id="KW-0624">Polysaccharide degradation</keyword>
<dbReference type="STRING" id="74649.A0A2P6QKL9"/>
<comment type="caution">
    <text evidence="2">The sequence shown here is derived from an EMBL/GenBank/DDBJ whole genome shotgun (WGS) entry which is preliminary data.</text>
</comment>
<evidence type="ECO:0000313" key="3">
    <source>
        <dbReference type="Proteomes" id="UP000238479"/>
    </source>
</evidence>
<accession>A0A2P6QKL9</accession>
<dbReference type="GO" id="GO:0045493">
    <property type="term" value="P:xylan catabolic process"/>
    <property type="evidence" value="ECO:0007669"/>
    <property type="project" value="UniProtKB-KW"/>
</dbReference>
<proteinExistence type="predicted"/>
<keyword evidence="2" id="KW-0119">Carbohydrate metabolism</keyword>
<evidence type="ECO:0000256" key="1">
    <source>
        <dbReference type="SAM" id="SignalP"/>
    </source>
</evidence>
<keyword evidence="2" id="KW-0326">Glycosidase</keyword>
<gene>
    <name evidence="2" type="ORF">RchiOBHm_Chr5g0072221</name>
</gene>
<reference evidence="2 3" key="1">
    <citation type="journal article" date="2018" name="Nat. Genet.">
        <title>The Rosa genome provides new insights in the design of modern roses.</title>
        <authorList>
            <person name="Bendahmane M."/>
        </authorList>
    </citation>
    <scope>NUCLEOTIDE SEQUENCE [LARGE SCALE GENOMIC DNA]</scope>
    <source>
        <strain evidence="3">cv. Old Blush</strain>
    </source>
</reference>
<feature type="chain" id="PRO_5015156190" evidence="1">
    <location>
        <begin position="21"/>
        <end position="113"/>
    </location>
</feature>
<organism evidence="2 3">
    <name type="scientific">Rosa chinensis</name>
    <name type="common">China rose</name>
    <dbReference type="NCBI Taxonomy" id="74649"/>
    <lineage>
        <taxon>Eukaryota</taxon>
        <taxon>Viridiplantae</taxon>
        <taxon>Streptophyta</taxon>
        <taxon>Embryophyta</taxon>
        <taxon>Tracheophyta</taxon>
        <taxon>Spermatophyta</taxon>
        <taxon>Magnoliopsida</taxon>
        <taxon>eudicotyledons</taxon>
        <taxon>Gunneridae</taxon>
        <taxon>Pentapetalae</taxon>
        <taxon>rosids</taxon>
        <taxon>fabids</taxon>
        <taxon>Rosales</taxon>
        <taxon>Rosaceae</taxon>
        <taxon>Rosoideae</taxon>
        <taxon>Rosoideae incertae sedis</taxon>
        <taxon>Rosa</taxon>
    </lineage>
</organism>
<protein>
    <submittedName>
        <fullName evidence="2">Putative endo-1,4-beta-xylanase</fullName>
        <ecNumber evidence="2">3.2.1.8</ecNumber>
    </submittedName>
</protein>
<dbReference type="EC" id="3.2.1.8" evidence="2"/>
<keyword evidence="3" id="KW-1185">Reference proteome</keyword>
<dbReference type="Gramene" id="PRQ34719">
    <property type="protein sequence ID" value="PRQ34719"/>
    <property type="gene ID" value="RchiOBHm_Chr5g0072221"/>
</dbReference>
<keyword evidence="2" id="KW-0858">Xylan degradation</keyword>
<sequence>MTNAGKSNLLLLLCTCLFSGFEVIAPSYDYTASIECLENPHKPQYGGGIIVNPELNHGLRGWSTFGYAKLQHRDSQAGNKFAVARNRNQPHAGISQKTYLQRTSFTHSPLGYK</sequence>
<keyword evidence="2" id="KW-0378">Hydrolase</keyword>
<dbReference type="Gene3D" id="2.60.120.260">
    <property type="entry name" value="Galactose-binding domain-like"/>
    <property type="match status" value="1"/>
</dbReference>